<feature type="transmembrane region" description="Helical" evidence="7">
    <location>
        <begin position="447"/>
        <end position="468"/>
    </location>
</feature>
<dbReference type="InterPro" id="IPR035906">
    <property type="entry name" value="MetI-like_sf"/>
</dbReference>
<sequence length="484" mass="49717">MPHARPATDSGAMPTPAPALASAPAPVLGVLPRTLVRPVLVLAGVLGLLACALGWVNFRPNRLVLGEGRTLAALALPLWWALPAAWAALLASGWLPARWQRVLAPLLYVVAAYAVSWLLGAAAASLVSEDNPFARVSPAAGLWLSIAALYIGGFAVSRVWRPAGVAGALAFAVPPLLGKWNTLGLVQEYRNVADTFWPQLGTHAALSVIALLLAALLGLPLGIAAARNTRLAGGVLGFASFLQTIPSVALFGLLLPVFSALGRGVSVGAFLAWSGAALLLGLALTRVRRLALPGGLLALLGAQALLLLAGLGLLQVLQGAWFGGDGLSRDAFSLSAPLASWGVRGIGAAPALFALTLYALLPIVVNTFVGLRGVPPGIPDAARGLGMTPAQVLWRAELPVALPYIFEGLRSALVLTFGITTIAALIGAGGLGFFIQRGVEGNVPDLVLLGALPIVLIALLLSEGLRLLAGWLTPRGLRAEGGEE</sequence>
<dbReference type="EMBL" id="AE001825">
    <property type="protein sequence ID" value="AAF12224.1"/>
    <property type="molecule type" value="Genomic_DNA"/>
</dbReference>
<evidence type="ECO:0000256" key="6">
    <source>
        <dbReference type="ARBA" id="ARBA00023136"/>
    </source>
</evidence>
<keyword evidence="2 7" id="KW-0813">Transport</keyword>
<dbReference type="SUPFAM" id="SSF161098">
    <property type="entry name" value="MetI-like"/>
    <property type="match status" value="1"/>
</dbReference>
<comment type="subcellular location">
    <subcellularLocation>
        <location evidence="1 7">Cell membrane</location>
        <topology evidence="1 7">Multi-pass membrane protein</topology>
    </subcellularLocation>
</comment>
<gene>
    <name evidence="9" type="ordered locus">DR_A0136</name>
</gene>
<proteinExistence type="inferred from homology"/>
<dbReference type="GO" id="GO:0055085">
    <property type="term" value="P:transmembrane transport"/>
    <property type="evidence" value="ECO:0007669"/>
    <property type="project" value="InterPro"/>
</dbReference>
<keyword evidence="3" id="KW-1003">Cell membrane</keyword>
<evidence type="ECO:0000313" key="10">
    <source>
        <dbReference type="Proteomes" id="UP000002524"/>
    </source>
</evidence>
<evidence type="ECO:0000256" key="3">
    <source>
        <dbReference type="ARBA" id="ARBA00022475"/>
    </source>
</evidence>
<keyword evidence="5 7" id="KW-1133">Transmembrane helix</keyword>
<dbReference type="eggNOG" id="COG1174">
    <property type="taxonomic scope" value="Bacteria"/>
</dbReference>
<evidence type="ECO:0000256" key="5">
    <source>
        <dbReference type="ARBA" id="ARBA00022989"/>
    </source>
</evidence>
<dbReference type="CDD" id="cd06261">
    <property type="entry name" value="TM_PBP2"/>
    <property type="match status" value="1"/>
</dbReference>
<reference evidence="9 10" key="1">
    <citation type="journal article" date="1999" name="Science">
        <title>Genome sequence of the radioresistant bacterium Deinococcus radiodurans R1.</title>
        <authorList>
            <person name="White O."/>
            <person name="Eisen J.A."/>
            <person name="Heidelberg J.F."/>
            <person name="Hickey E.K."/>
            <person name="Peterson J.D."/>
            <person name="Dodson R.J."/>
            <person name="Haft D.H."/>
            <person name="Gwinn M.L."/>
            <person name="Nelson W.C."/>
            <person name="Richardson D.L."/>
            <person name="Moffat K.S."/>
            <person name="Qin H."/>
            <person name="Jiang L."/>
            <person name="Pamphile W."/>
            <person name="Crosby M."/>
            <person name="Shen M."/>
            <person name="Vamathevan J.J."/>
            <person name="Lam P."/>
            <person name="McDonald L."/>
            <person name="Utterback T."/>
            <person name="Zalewski C."/>
            <person name="Makarova K.S."/>
            <person name="Aravind L."/>
            <person name="Daly M.J."/>
            <person name="Minton K.W."/>
            <person name="Fleischmann R.D."/>
            <person name="Ketchum K.A."/>
            <person name="Nelson K.E."/>
            <person name="Salzberg S."/>
            <person name="Smith H.O."/>
            <person name="Venter J.C."/>
            <person name="Fraser C.M."/>
        </authorList>
    </citation>
    <scope>NUCLEOTIDE SEQUENCE [LARGE SCALE GENOMIC DNA]</scope>
    <source>
        <strain evidence="10">ATCC 13939 / DSM 20539 / JCM 16871 / LMG 4051 / NBRC 15346 / NCIMB 9279 / R1 / VKM B-1422</strain>
    </source>
</reference>
<keyword evidence="6 7" id="KW-0472">Membrane</keyword>
<dbReference type="InterPro" id="IPR000515">
    <property type="entry name" value="MetI-like"/>
</dbReference>
<feature type="domain" description="ABC transmembrane type-1" evidence="8">
    <location>
        <begin position="200"/>
        <end position="465"/>
    </location>
</feature>
<dbReference type="PANTHER" id="PTHR30151:SF23">
    <property type="entry name" value="GLYCINE BETAINE_CARNITINE_CHOLINE TRANSPORT SYSTEM PERMEASE PROTEIN OPUCD"/>
    <property type="match status" value="1"/>
</dbReference>
<organism evidence="9 10">
    <name type="scientific">Deinococcus radiodurans (strain ATCC 13939 / DSM 20539 / JCM 16871 / CCUG 27074 / LMG 4051 / NBRC 15346 / NCIMB 9279 / VKM B-1422 / R1)</name>
    <dbReference type="NCBI Taxonomy" id="243230"/>
    <lineage>
        <taxon>Bacteria</taxon>
        <taxon>Thermotogati</taxon>
        <taxon>Deinococcota</taxon>
        <taxon>Deinococci</taxon>
        <taxon>Deinococcales</taxon>
        <taxon>Deinococcaceae</taxon>
        <taxon>Deinococcus</taxon>
    </lineage>
</organism>
<dbReference type="InParanoid" id="Q9RZ17"/>
<dbReference type="EnsemblBacteria" id="AAF12224">
    <property type="protein sequence ID" value="AAF12224"/>
    <property type="gene ID" value="DR_A0136"/>
</dbReference>
<feature type="transmembrane region" description="Helical" evidence="7">
    <location>
        <begin position="264"/>
        <end position="284"/>
    </location>
</feature>
<accession>Q9RZ17</accession>
<dbReference type="OrthoDB" id="9801163at2"/>
<comment type="similarity">
    <text evidence="7">Belongs to the binding-protein-dependent transport system permease family.</text>
</comment>
<feature type="transmembrane region" description="Helical" evidence="7">
    <location>
        <begin position="235"/>
        <end position="258"/>
    </location>
</feature>
<evidence type="ECO:0000259" key="8">
    <source>
        <dbReference type="PROSITE" id="PS50928"/>
    </source>
</evidence>
<feature type="transmembrane region" description="Helical" evidence="7">
    <location>
        <begin position="78"/>
        <end position="95"/>
    </location>
</feature>
<protein>
    <submittedName>
        <fullName evidence="9">Amino acid ABC transporter, permease protein</fullName>
    </submittedName>
</protein>
<dbReference type="Pfam" id="PF00528">
    <property type="entry name" value="BPD_transp_1"/>
    <property type="match status" value="1"/>
</dbReference>
<evidence type="ECO:0000256" key="1">
    <source>
        <dbReference type="ARBA" id="ARBA00004651"/>
    </source>
</evidence>
<name>Q9RZ17_DEIRA</name>
<dbReference type="PaxDb" id="243230-DR_A0136"/>
<feature type="transmembrane region" description="Helical" evidence="7">
    <location>
        <begin position="39"/>
        <end position="58"/>
    </location>
</feature>
<dbReference type="STRING" id="243230.DR_A0136"/>
<evidence type="ECO:0000256" key="7">
    <source>
        <dbReference type="RuleBase" id="RU363032"/>
    </source>
</evidence>
<feature type="transmembrane region" description="Helical" evidence="7">
    <location>
        <begin position="200"/>
        <end position="223"/>
    </location>
</feature>
<keyword evidence="10" id="KW-1185">Reference proteome</keyword>
<feature type="transmembrane region" description="Helical" evidence="7">
    <location>
        <begin position="412"/>
        <end position="435"/>
    </location>
</feature>
<dbReference type="Gene3D" id="1.10.3720.10">
    <property type="entry name" value="MetI-like"/>
    <property type="match status" value="1"/>
</dbReference>
<feature type="transmembrane region" description="Helical" evidence="7">
    <location>
        <begin position="139"/>
        <end position="156"/>
    </location>
</feature>
<dbReference type="PROSITE" id="PS50928">
    <property type="entry name" value="ABC_TM1"/>
    <property type="match status" value="1"/>
</dbReference>
<feature type="transmembrane region" description="Helical" evidence="7">
    <location>
        <begin position="163"/>
        <end position="180"/>
    </location>
</feature>
<evidence type="ECO:0000256" key="2">
    <source>
        <dbReference type="ARBA" id="ARBA00022448"/>
    </source>
</evidence>
<evidence type="ECO:0000313" key="9">
    <source>
        <dbReference type="EMBL" id="AAF12224.1"/>
    </source>
</evidence>
<feature type="transmembrane region" description="Helical" evidence="7">
    <location>
        <begin position="296"/>
        <end position="321"/>
    </location>
</feature>
<feature type="transmembrane region" description="Helical" evidence="7">
    <location>
        <begin position="107"/>
        <end position="127"/>
    </location>
</feature>
<feature type="transmembrane region" description="Helical" evidence="7">
    <location>
        <begin position="341"/>
        <end position="365"/>
    </location>
</feature>
<dbReference type="HOGENOM" id="CLU_046113_3_0_0"/>
<dbReference type="AlphaFoldDB" id="Q9RZ17"/>
<dbReference type="PIR" id="C75609">
    <property type="entry name" value="C75609"/>
</dbReference>
<evidence type="ECO:0000256" key="4">
    <source>
        <dbReference type="ARBA" id="ARBA00022692"/>
    </source>
</evidence>
<dbReference type="PANTHER" id="PTHR30151">
    <property type="entry name" value="ALKANE SULFONATE ABC TRANSPORTER-RELATED, MEMBRANE SUBUNIT"/>
    <property type="match status" value="1"/>
</dbReference>
<dbReference type="PATRIC" id="fig|243230.17.peg.3023"/>
<dbReference type="KEGG" id="dra:DR_A0136"/>
<dbReference type="Proteomes" id="UP000002524">
    <property type="component" value="Chromosome 2"/>
</dbReference>
<keyword evidence="4 7" id="KW-0812">Transmembrane</keyword>
<dbReference type="GO" id="GO:0005886">
    <property type="term" value="C:plasma membrane"/>
    <property type="evidence" value="ECO:0000318"/>
    <property type="project" value="GO_Central"/>
</dbReference>